<comment type="caution">
    <text evidence="1">The sequence shown here is derived from an EMBL/GenBank/DDBJ whole genome shotgun (WGS) entry which is preliminary data.</text>
</comment>
<organism evidence="1 2">
    <name type="scientific">Tunturiibacter gelidiferens</name>
    <dbReference type="NCBI Taxonomy" id="3069689"/>
    <lineage>
        <taxon>Bacteria</taxon>
        <taxon>Pseudomonadati</taxon>
        <taxon>Acidobacteriota</taxon>
        <taxon>Terriglobia</taxon>
        <taxon>Terriglobales</taxon>
        <taxon>Acidobacteriaceae</taxon>
        <taxon>Tunturiibacter</taxon>
    </lineage>
</organism>
<proteinExistence type="predicted"/>
<dbReference type="EMBL" id="JACHEB010000017">
    <property type="protein sequence ID" value="MBB5331714.1"/>
    <property type="molecule type" value="Genomic_DNA"/>
</dbReference>
<dbReference type="AlphaFoldDB" id="A0A9X0QK05"/>
<accession>A0A9X0QK05</accession>
<reference evidence="1 2" key="1">
    <citation type="submission" date="2020-08" db="EMBL/GenBank/DDBJ databases">
        <title>Genomic Encyclopedia of Type Strains, Phase IV (KMG-V): Genome sequencing to study the core and pangenomes of soil and plant-associated prokaryotes.</title>
        <authorList>
            <person name="Whitman W."/>
        </authorList>
    </citation>
    <scope>NUCLEOTIDE SEQUENCE [LARGE SCALE GENOMIC DNA]</scope>
    <source>
        <strain evidence="1 2">X5P2</strain>
    </source>
</reference>
<keyword evidence="2" id="KW-1185">Reference proteome</keyword>
<protein>
    <submittedName>
        <fullName evidence="1">Uncharacterized protein</fullName>
    </submittedName>
</protein>
<gene>
    <name evidence="1" type="ORF">HDF14_005363</name>
</gene>
<name>A0A9X0QK05_9BACT</name>
<dbReference type="Proteomes" id="UP000535182">
    <property type="component" value="Unassembled WGS sequence"/>
</dbReference>
<evidence type="ECO:0000313" key="1">
    <source>
        <dbReference type="EMBL" id="MBB5331714.1"/>
    </source>
</evidence>
<sequence>MSAKIPLTIIETKLLDEDTIGVSYSDLTTVVYTADQLKELIPLAVFEKTKLGKNLRIN</sequence>
<evidence type="ECO:0000313" key="2">
    <source>
        <dbReference type="Proteomes" id="UP000535182"/>
    </source>
</evidence>